<sequence length="152" mass="16719">MSAPEQPVTILIVEDDPGDQILIQEAFADHDAGVAPRLILLEDGEQALDFLYRRGAYADAPRPDLVLLDLNLPKYNGRAVLEQIKSDAELRSIPVVIFTTSASLDDISAIYLLRANAYVTKPVDLDAFTTAIQRIKGFFVHTARLPRTSQAA</sequence>
<dbReference type="InterPro" id="IPR052893">
    <property type="entry name" value="TCS_response_regulator"/>
</dbReference>
<dbReference type="InterPro" id="IPR011006">
    <property type="entry name" value="CheY-like_superfamily"/>
</dbReference>
<protein>
    <submittedName>
        <fullName evidence="3">Response regulator</fullName>
    </submittedName>
</protein>
<reference evidence="4" key="1">
    <citation type="journal article" date="2019" name="Int. J. Syst. Evol. Microbiol.">
        <title>The Global Catalogue of Microorganisms (GCM) 10K type strain sequencing project: providing services to taxonomists for standard genome sequencing and annotation.</title>
        <authorList>
            <consortium name="The Broad Institute Genomics Platform"/>
            <consortium name="The Broad Institute Genome Sequencing Center for Infectious Disease"/>
            <person name="Wu L."/>
            <person name="Ma J."/>
        </authorList>
    </citation>
    <scope>NUCLEOTIDE SEQUENCE [LARGE SCALE GENOMIC DNA]</scope>
    <source>
        <strain evidence="4">JCM 3146</strain>
    </source>
</reference>
<dbReference type="PROSITE" id="PS50110">
    <property type="entry name" value="RESPONSE_REGULATORY"/>
    <property type="match status" value="1"/>
</dbReference>
<dbReference type="RefSeq" id="WP_252808760.1">
    <property type="nucleotide sequence ID" value="NZ_BAAABM010000016.1"/>
</dbReference>
<dbReference type="PANTHER" id="PTHR44520">
    <property type="entry name" value="RESPONSE REGULATOR RCP1-RELATED"/>
    <property type="match status" value="1"/>
</dbReference>
<feature type="domain" description="Response regulatory" evidence="2">
    <location>
        <begin position="9"/>
        <end position="136"/>
    </location>
</feature>
<evidence type="ECO:0000259" key="2">
    <source>
        <dbReference type="PROSITE" id="PS50110"/>
    </source>
</evidence>
<dbReference type="Pfam" id="PF00072">
    <property type="entry name" value="Response_reg"/>
    <property type="match status" value="1"/>
</dbReference>
<dbReference type="InterPro" id="IPR001789">
    <property type="entry name" value="Sig_transdc_resp-reg_receiver"/>
</dbReference>
<dbReference type="SMART" id="SM00448">
    <property type="entry name" value="REC"/>
    <property type="match status" value="1"/>
</dbReference>
<dbReference type="Proteomes" id="UP001501822">
    <property type="component" value="Unassembled WGS sequence"/>
</dbReference>
<dbReference type="CDD" id="cd17557">
    <property type="entry name" value="REC_Rcp-like"/>
    <property type="match status" value="1"/>
</dbReference>
<comment type="caution">
    <text evidence="3">The sequence shown here is derived from an EMBL/GenBank/DDBJ whole genome shotgun (WGS) entry which is preliminary data.</text>
</comment>
<evidence type="ECO:0000256" key="1">
    <source>
        <dbReference type="PROSITE-ProRule" id="PRU00169"/>
    </source>
</evidence>
<dbReference type="SUPFAM" id="SSF52172">
    <property type="entry name" value="CheY-like"/>
    <property type="match status" value="1"/>
</dbReference>
<name>A0ABP3G1F0_9ACTN</name>
<keyword evidence="1" id="KW-0597">Phosphoprotein</keyword>
<gene>
    <name evidence="3" type="ORF">GCM10010151_23320</name>
</gene>
<evidence type="ECO:0000313" key="3">
    <source>
        <dbReference type="EMBL" id="GAA0332850.1"/>
    </source>
</evidence>
<dbReference type="PANTHER" id="PTHR44520:SF2">
    <property type="entry name" value="RESPONSE REGULATOR RCP1"/>
    <property type="match status" value="1"/>
</dbReference>
<organism evidence="3 4">
    <name type="scientific">Actinoallomurus spadix</name>
    <dbReference type="NCBI Taxonomy" id="79912"/>
    <lineage>
        <taxon>Bacteria</taxon>
        <taxon>Bacillati</taxon>
        <taxon>Actinomycetota</taxon>
        <taxon>Actinomycetes</taxon>
        <taxon>Streptosporangiales</taxon>
        <taxon>Thermomonosporaceae</taxon>
        <taxon>Actinoallomurus</taxon>
    </lineage>
</organism>
<keyword evidence="4" id="KW-1185">Reference proteome</keyword>
<dbReference type="Gene3D" id="3.40.50.2300">
    <property type="match status" value="1"/>
</dbReference>
<feature type="modified residue" description="4-aspartylphosphate" evidence="1">
    <location>
        <position position="69"/>
    </location>
</feature>
<accession>A0ABP3G1F0</accession>
<proteinExistence type="predicted"/>
<evidence type="ECO:0000313" key="4">
    <source>
        <dbReference type="Proteomes" id="UP001501822"/>
    </source>
</evidence>
<dbReference type="EMBL" id="BAAABM010000016">
    <property type="protein sequence ID" value="GAA0332850.1"/>
    <property type="molecule type" value="Genomic_DNA"/>
</dbReference>